<dbReference type="OrthoDB" id="288987at2759"/>
<dbReference type="Proteomes" id="UP000017836">
    <property type="component" value="Unassembled WGS sequence"/>
</dbReference>
<keyword evidence="4" id="KW-1185">Reference proteome</keyword>
<dbReference type="OMA" id="HANAHFD"/>
<name>W1PKG5_AMBTC</name>
<dbReference type="PANTHER" id="PTHR48153">
    <property type="entry name" value="UFM1-SPECIFIC PROTEASE 2"/>
    <property type="match status" value="1"/>
</dbReference>
<dbReference type="Pfam" id="PF07910">
    <property type="entry name" value="Peptidase_C78"/>
    <property type="match status" value="1"/>
</dbReference>
<dbReference type="HOGENOM" id="CLU_031428_1_0_1"/>
<dbReference type="KEGG" id="atr:18436446"/>
<dbReference type="AlphaFoldDB" id="W1PKG5"/>
<dbReference type="EMBL" id="KI393569">
    <property type="protein sequence ID" value="ERN08204.1"/>
    <property type="molecule type" value="Genomic_DNA"/>
</dbReference>
<proteinExistence type="predicted"/>
<dbReference type="GO" id="GO:0019783">
    <property type="term" value="F:ubiquitin-like protein peptidase activity"/>
    <property type="evidence" value="ECO:0007669"/>
    <property type="project" value="UniProtKB-ARBA"/>
</dbReference>
<dbReference type="InterPro" id="IPR012462">
    <property type="entry name" value="UFSP1/2_DUB_cat"/>
</dbReference>
<dbReference type="Gene3D" id="3.90.70.130">
    <property type="match status" value="1"/>
</dbReference>
<reference evidence="4" key="1">
    <citation type="journal article" date="2013" name="Science">
        <title>The Amborella genome and the evolution of flowering plants.</title>
        <authorList>
            <consortium name="Amborella Genome Project"/>
        </authorList>
    </citation>
    <scope>NUCLEOTIDE SEQUENCE [LARGE SCALE GENOMIC DNA]</scope>
</reference>
<dbReference type="STRING" id="13333.W1PKG5"/>
<evidence type="ECO:0000259" key="2">
    <source>
        <dbReference type="Pfam" id="PF07910"/>
    </source>
</evidence>
<evidence type="ECO:0000256" key="1">
    <source>
        <dbReference type="ARBA" id="ARBA00022801"/>
    </source>
</evidence>
<gene>
    <name evidence="3" type="ORF">AMTR_s00018p00193580</name>
</gene>
<protein>
    <recommendedName>
        <fullName evidence="2">UFSP1/2/DUB catalytic domain-containing protein</fullName>
    </recommendedName>
</protein>
<evidence type="ECO:0000313" key="3">
    <source>
        <dbReference type="EMBL" id="ERN08204.1"/>
    </source>
</evidence>
<dbReference type="Gramene" id="ERN08204">
    <property type="protein sequence ID" value="ERN08204"/>
    <property type="gene ID" value="AMTR_s00018p00193580"/>
</dbReference>
<accession>W1PKG5</accession>
<keyword evidence="1" id="KW-0378">Hydrolase</keyword>
<organism evidence="3 4">
    <name type="scientific">Amborella trichopoda</name>
    <dbReference type="NCBI Taxonomy" id="13333"/>
    <lineage>
        <taxon>Eukaryota</taxon>
        <taxon>Viridiplantae</taxon>
        <taxon>Streptophyta</taxon>
        <taxon>Embryophyta</taxon>
        <taxon>Tracheophyta</taxon>
        <taxon>Spermatophyta</taxon>
        <taxon>Magnoliopsida</taxon>
        <taxon>Amborellales</taxon>
        <taxon>Amborellaceae</taxon>
        <taxon>Amborella</taxon>
    </lineage>
</organism>
<feature type="domain" description="UFSP1/2/DUB catalytic" evidence="2">
    <location>
        <begin position="119"/>
        <end position="386"/>
    </location>
</feature>
<evidence type="ECO:0000313" key="4">
    <source>
        <dbReference type="Proteomes" id="UP000017836"/>
    </source>
</evidence>
<sequence length="411" mass="46539">MSEACPLCHLTFPLSQLESHVNGHFEEDELGRDMELARNIELEEQIALASSSPRTLSSGDKTAKASEQLLGNAQCGEIHISEKIASLISCQIRSTFHRVQEGLMTLLRRSLEMESENRQSIITGHIDHYQSSRGEDLGWGCGWRNIQMMCSHLLMQRQDVNKVMFGGSGFVPDIPSLQRWLEIAWEMGFDMYGAESFNYKIYGSRKWIGTTECAALLRSFGLRAQIVDFGSKMGETSRSWGGQTANHIWGPMDKFLQKVPGASSDLFNHGNLKCYSTSCGNGLQILVDWVWNYFVDQSFFCSGNDHRVLVSRKTPLYFQHYGHSRTIVGIQSQRIGDGMPERRMLLDVDPGQNTATLERSLRENDGWQKLVKRGVHTLKKPQYQLCYVDPGVALGWELEQLKTIHRMCSST</sequence>
<dbReference type="eggNOG" id="KOG4696">
    <property type="taxonomic scope" value="Eukaryota"/>
</dbReference>
<dbReference type="PANTHER" id="PTHR48153:SF4">
    <property type="entry name" value="UBIQUITIN CARBOXYL-TERMINAL HYDROLASE MUG105"/>
    <property type="match status" value="1"/>
</dbReference>